<evidence type="ECO:0000313" key="1">
    <source>
        <dbReference type="EMBL" id="NJC40929.1"/>
    </source>
</evidence>
<keyword evidence="2" id="KW-1185">Reference proteome</keyword>
<evidence type="ECO:0000313" key="2">
    <source>
        <dbReference type="Proteomes" id="UP000587415"/>
    </source>
</evidence>
<comment type="caution">
    <text evidence="1">The sequence shown here is derived from an EMBL/GenBank/DDBJ whole genome shotgun (WGS) entry which is preliminary data.</text>
</comment>
<dbReference type="RefSeq" id="WP_168045764.1">
    <property type="nucleotide sequence ID" value="NZ_JAATJM010000001.1"/>
</dbReference>
<sequence>MSRADACPDACLNDAEFDALARGELAPAALDRLRTQVQAVLDDPADGVSHDAVWSHLEQRMKRAARAA</sequence>
<gene>
    <name evidence="1" type="ORF">GGQ87_001187</name>
</gene>
<name>A0A7X5YLM6_9CAUL</name>
<organism evidence="1 2">
    <name type="scientific">Brevundimonas alba</name>
    <dbReference type="NCBI Taxonomy" id="74314"/>
    <lineage>
        <taxon>Bacteria</taxon>
        <taxon>Pseudomonadati</taxon>
        <taxon>Pseudomonadota</taxon>
        <taxon>Alphaproteobacteria</taxon>
        <taxon>Caulobacterales</taxon>
        <taxon>Caulobacteraceae</taxon>
        <taxon>Brevundimonas</taxon>
    </lineage>
</organism>
<dbReference type="Gene3D" id="6.20.450.20">
    <property type="match status" value="1"/>
</dbReference>
<dbReference type="EMBL" id="JAATJM010000001">
    <property type="protein sequence ID" value="NJC40929.1"/>
    <property type="molecule type" value="Genomic_DNA"/>
</dbReference>
<dbReference type="Proteomes" id="UP000587415">
    <property type="component" value="Unassembled WGS sequence"/>
</dbReference>
<accession>A0A7X5YLM6</accession>
<reference evidence="1 2" key="1">
    <citation type="submission" date="2020-03" db="EMBL/GenBank/DDBJ databases">
        <title>Genomic Encyclopedia of Type Strains, Phase IV (KMG-IV): sequencing the most valuable type-strain genomes for metagenomic binning, comparative biology and taxonomic classification.</title>
        <authorList>
            <person name="Goeker M."/>
        </authorList>
    </citation>
    <scope>NUCLEOTIDE SEQUENCE [LARGE SCALE GENOMIC DNA]</scope>
    <source>
        <strain evidence="1 2">DSM 4736</strain>
    </source>
</reference>
<protein>
    <submittedName>
        <fullName evidence="1">Uncharacterized protein</fullName>
    </submittedName>
</protein>
<proteinExistence type="predicted"/>
<dbReference type="AlphaFoldDB" id="A0A7X5YLM6"/>